<dbReference type="GO" id="GO:0003988">
    <property type="term" value="F:acetyl-CoA C-acyltransferase activity"/>
    <property type="evidence" value="ECO:0007669"/>
    <property type="project" value="UniProtKB-ARBA"/>
</dbReference>
<proteinExistence type="predicted"/>
<evidence type="ECO:0000259" key="2">
    <source>
        <dbReference type="Pfam" id="PF22691"/>
    </source>
</evidence>
<dbReference type="PANTHER" id="PTHR42870">
    <property type="entry name" value="ACETYL-COA C-ACETYLTRANSFERASE"/>
    <property type="match status" value="1"/>
</dbReference>
<evidence type="ECO:0000313" key="3">
    <source>
        <dbReference type="EMBL" id="BBO80977.1"/>
    </source>
</evidence>
<dbReference type="EMBL" id="AP021876">
    <property type="protein sequence ID" value="BBO80977.1"/>
    <property type="molecule type" value="Genomic_DNA"/>
</dbReference>
<dbReference type="CDD" id="cd00829">
    <property type="entry name" value="SCP-x_thiolase"/>
    <property type="match status" value="1"/>
</dbReference>
<dbReference type="PANTHER" id="PTHR42870:SF1">
    <property type="entry name" value="NON-SPECIFIC LIPID-TRANSFER PROTEIN-LIKE 2"/>
    <property type="match status" value="1"/>
</dbReference>
<sequence length="397" mass="42603">MESIKDKVAIIGMGTSKFGELWDQGAEDLIVDAASEAFADAGVEPAQIEAAWFGTFDSGYTGQVLASPLQLQYIPITRVENACATGIDAIRNAAFGLIAKAYDLVLVVGLEKMKDVGFGGLLGAPGVFHPVYGAQASAPGRYSLAATRYFERYGISPEEGKRLLAKISVKSHYNGARNPKAHLRREVTEEQVINAPIISWPLGLYDCCGVTDGAAAAILCRTEDVYKYKQSDEYITIKGAAISVGPGWGKERSDYDYTHWPETTAAANMVYTQAGITDPRREIDLAEVHDCFSIAELIAIESLGFCEHGKARQDIEAGSFTLSGDLPVNPSGGLKSFGHPLGASGCREISEVYYQLLGRANLPERQLKNPRLGLVHNQGGHPGRFMAGVCLLGLPGA</sequence>
<dbReference type="PIRSF" id="PIRSF000429">
    <property type="entry name" value="Ac-CoA_Ac_transf"/>
    <property type="match status" value="1"/>
</dbReference>
<evidence type="ECO:0000259" key="1">
    <source>
        <dbReference type="Pfam" id="PF00108"/>
    </source>
</evidence>
<dbReference type="Gene3D" id="3.40.47.10">
    <property type="match status" value="1"/>
</dbReference>
<organism evidence="3 4">
    <name type="scientific">Desulfosarcina ovata subsp. sediminis</name>
    <dbReference type="NCBI Taxonomy" id="885957"/>
    <lineage>
        <taxon>Bacteria</taxon>
        <taxon>Pseudomonadati</taxon>
        <taxon>Thermodesulfobacteriota</taxon>
        <taxon>Desulfobacteria</taxon>
        <taxon>Desulfobacterales</taxon>
        <taxon>Desulfosarcinaceae</taxon>
        <taxon>Desulfosarcina</taxon>
    </lineage>
</organism>
<dbReference type="Pfam" id="PF00108">
    <property type="entry name" value="Thiolase_N"/>
    <property type="match status" value="1"/>
</dbReference>
<reference evidence="3 4" key="1">
    <citation type="submission" date="2019-11" db="EMBL/GenBank/DDBJ databases">
        <title>Comparative genomics of hydrocarbon-degrading Desulfosarcina strains.</title>
        <authorList>
            <person name="Watanabe M."/>
            <person name="Kojima H."/>
            <person name="Fukui M."/>
        </authorList>
    </citation>
    <scope>NUCLEOTIDE SEQUENCE [LARGE SCALE GENOMIC DNA]</scope>
    <source>
        <strain evidence="3 4">28bB2T</strain>
    </source>
</reference>
<dbReference type="InterPro" id="IPR016039">
    <property type="entry name" value="Thiolase-like"/>
</dbReference>
<keyword evidence="3" id="KW-0808">Transferase</keyword>
<name>A0A5K7ZLR3_9BACT</name>
<dbReference type="InterPro" id="IPR055140">
    <property type="entry name" value="Thiolase_C_2"/>
</dbReference>
<dbReference type="AlphaFoldDB" id="A0A5K7ZLR3"/>
<dbReference type="NCBIfam" id="NF004810">
    <property type="entry name" value="PRK06157.1"/>
    <property type="match status" value="1"/>
</dbReference>
<dbReference type="Proteomes" id="UP000425960">
    <property type="component" value="Chromosome"/>
</dbReference>
<dbReference type="InterPro" id="IPR020616">
    <property type="entry name" value="Thiolase_N"/>
</dbReference>
<evidence type="ECO:0000313" key="4">
    <source>
        <dbReference type="Proteomes" id="UP000425960"/>
    </source>
</evidence>
<accession>A0A5K7ZLR3</accession>
<dbReference type="RefSeq" id="WP_155321787.1">
    <property type="nucleotide sequence ID" value="NZ_AP021876.1"/>
</dbReference>
<protein>
    <submittedName>
        <fullName evidence="3">Acetyl-CoA acetyltransferase</fullName>
    </submittedName>
</protein>
<dbReference type="SUPFAM" id="SSF53901">
    <property type="entry name" value="Thiolase-like"/>
    <property type="match status" value="2"/>
</dbReference>
<feature type="domain" description="Thiolase C-terminal" evidence="2">
    <location>
        <begin position="257"/>
        <end position="381"/>
    </location>
</feature>
<gene>
    <name evidence="3" type="ORF">DSCO28_15430</name>
</gene>
<feature type="domain" description="Thiolase N-terminal" evidence="1">
    <location>
        <begin position="8"/>
        <end position="222"/>
    </location>
</feature>
<dbReference type="KEGG" id="dov:DSCO28_15430"/>
<dbReference type="Pfam" id="PF22691">
    <property type="entry name" value="Thiolase_C_1"/>
    <property type="match status" value="1"/>
</dbReference>
<dbReference type="InterPro" id="IPR002155">
    <property type="entry name" value="Thiolase"/>
</dbReference>